<name>A0A1G1YGK0_9BACT</name>
<comment type="function">
    <text evidence="11">Catalyzes the oxidation of 5,10-methylenetetrahydrofolate to 5,10-methenyltetrahydrofolate and then the hydrolysis of 5,10-methenyltetrahydrofolate to 10-formyltetrahydrofolate.</text>
</comment>
<comment type="pathway">
    <text evidence="1 11">One-carbon metabolism; tetrahydrofolate interconversion.</text>
</comment>
<evidence type="ECO:0000256" key="1">
    <source>
        <dbReference type="ARBA" id="ARBA00004777"/>
    </source>
</evidence>
<dbReference type="PANTHER" id="PTHR48099:SF5">
    <property type="entry name" value="C-1-TETRAHYDROFOLATE SYNTHASE, CYTOPLASMIC"/>
    <property type="match status" value="1"/>
</dbReference>
<keyword evidence="8 11" id="KW-0368">Histidine biosynthesis</keyword>
<protein>
    <recommendedName>
        <fullName evidence="11">Bifunctional protein FolD</fullName>
    </recommendedName>
    <domain>
        <recommendedName>
            <fullName evidence="11">Methylenetetrahydrofolate dehydrogenase</fullName>
            <ecNumber evidence="11">1.5.1.5</ecNumber>
        </recommendedName>
    </domain>
    <domain>
        <recommendedName>
            <fullName evidence="11">Methenyltetrahydrofolate cyclohydrolase</fullName>
            <ecNumber evidence="11">3.5.4.9</ecNumber>
        </recommendedName>
    </domain>
</protein>
<comment type="catalytic activity">
    <reaction evidence="11">
        <text>(6R)-5,10-methenyltetrahydrofolate + H2O = (6R)-10-formyltetrahydrofolate + H(+)</text>
        <dbReference type="Rhea" id="RHEA:23700"/>
        <dbReference type="ChEBI" id="CHEBI:15377"/>
        <dbReference type="ChEBI" id="CHEBI:15378"/>
        <dbReference type="ChEBI" id="CHEBI:57455"/>
        <dbReference type="ChEBI" id="CHEBI:195366"/>
        <dbReference type="EC" id="3.5.4.9"/>
    </reaction>
</comment>
<dbReference type="GO" id="GO:0035999">
    <property type="term" value="P:tetrahydrofolate interconversion"/>
    <property type="evidence" value="ECO:0007669"/>
    <property type="project" value="UniProtKB-UniRule"/>
</dbReference>
<dbReference type="InterPro" id="IPR000672">
    <property type="entry name" value="THF_DH/CycHdrlase"/>
</dbReference>
<feature type="domain" description="Tetrahydrofolate dehydrogenase/cyclohydrolase NAD(P)-binding" evidence="13">
    <location>
        <begin position="149"/>
        <end position="281"/>
    </location>
</feature>
<evidence type="ECO:0000256" key="6">
    <source>
        <dbReference type="ARBA" id="ARBA00022857"/>
    </source>
</evidence>
<comment type="caution">
    <text evidence="14">The sequence shown here is derived from an EMBL/GenBank/DDBJ whole genome shotgun (WGS) entry which is preliminary data.</text>
</comment>
<dbReference type="EC" id="1.5.1.5" evidence="11"/>
<organism evidence="14 15">
    <name type="scientific">Candidatus Buchananbacteria bacterium RIFCSPHIGHO2_02_FULL_56_16</name>
    <dbReference type="NCBI Taxonomy" id="1797542"/>
    <lineage>
        <taxon>Bacteria</taxon>
        <taxon>Candidatus Buchananiibacteriota</taxon>
    </lineage>
</organism>
<comment type="caution">
    <text evidence="11">Lacks conserved residue(s) required for the propagation of feature annotation.</text>
</comment>
<dbReference type="EMBL" id="MHIL01000018">
    <property type="protein sequence ID" value="OGY51475.1"/>
    <property type="molecule type" value="Genomic_DNA"/>
</dbReference>
<dbReference type="GO" id="GO:0000105">
    <property type="term" value="P:L-histidine biosynthetic process"/>
    <property type="evidence" value="ECO:0007669"/>
    <property type="project" value="UniProtKB-KW"/>
</dbReference>
<dbReference type="UniPathway" id="UPA00193"/>
<keyword evidence="10 11" id="KW-0511">Multifunctional enzyme</keyword>
<dbReference type="Proteomes" id="UP000177310">
    <property type="component" value="Unassembled WGS sequence"/>
</dbReference>
<dbReference type="PANTHER" id="PTHR48099">
    <property type="entry name" value="C-1-TETRAHYDROFOLATE SYNTHASE, CYTOPLASMIC-RELATED"/>
    <property type="match status" value="1"/>
</dbReference>
<dbReference type="Pfam" id="PF02882">
    <property type="entry name" value="THF_DHG_CYH_C"/>
    <property type="match status" value="1"/>
</dbReference>
<dbReference type="HAMAP" id="MF_01576">
    <property type="entry name" value="THF_DHG_CYH"/>
    <property type="match status" value="1"/>
</dbReference>
<evidence type="ECO:0000313" key="14">
    <source>
        <dbReference type="EMBL" id="OGY51475.1"/>
    </source>
</evidence>
<evidence type="ECO:0000256" key="4">
    <source>
        <dbReference type="ARBA" id="ARBA00022755"/>
    </source>
</evidence>
<evidence type="ECO:0000256" key="3">
    <source>
        <dbReference type="ARBA" id="ARBA00022563"/>
    </source>
</evidence>
<dbReference type="PRINTS" id="PR00085">
    <property type="entry name" value="THFDHDRGNASE"/>
</dbReference>
<evidence type="ECO:0000256" key="9">
    <source>
        <dbReference type="ARBA" id="ARBA00023167"/>
    </source>
</evidence>
<gene>
    <name evidence="11" type="primary">folD</name>
    <name evidence="14" type="ORF">A3J59_04590</name>
</gene>
<dbReference type="EC" id="3.5.4.9" evidence="11"/>
<accession>A0A1G1YGK0</accession>
<dbReference type="STRING" id="1797542.A3J59_04590"/>
<dbReference type="InterPro" id="IPR036291">
    <property type="entry name" value="NAD(P)-bd_dom_sf"/>
</dbReference>
<evidence type="ECO:0000256" key="8">
    <source>
        <dbReference type="ARBA" id="ARBA00023102"/>
    </source>
</evidence>
<evidence type="ECO:0000259" key="12">
    <source>
        <dbReference type="Pfam" id="PF00763"/>
    </source>
</evidence>
<sequence>MAKPNTAKLINGKKLAGAILLELKTNVANLATPPGLAAILVGEDPASHRYVQNKKRACSRVGIEFHEYLCGKKCYPDITQAGLLELVAWLNRDREVDGIIVQLPLPAKFDTGAVINAIDPKKDVDGFHPKNRTQPQNGPRTITPPLIAAIRLALQYTGENLAGKQAVVVAKNPVFFESLLGALTQQGLVVSQIKPDDPGLAAKTRDADILVTIAGKKKLIKKSMVKPHAIVIDAGTTMVGKDRFVGDVEPAVAEVADWLTPVPGGIGPLTVAMLLKNTCDLHGKE</sequence>
<evidence type="ECO:0000259" key="13">
    <source>
        <dbReference type="Pfam" id="PF02882"/>
    </source>
</evidence>
<dbReference type="InterPro" id="IPR020631">
    <property type="entry name" value="THF_DH/CycHdrlase_NAD-bd_dom"/>
</dbReference>
<keyword evidence="11" id="KW-0028">Amino-acid biosynthesis</keyword>
<keyword evidence="3 11" id="KW-0554">One-carbon metabolism</keyword>
<dbReference type="Gene3D" id="3.40.50.720">
    <property type="entry name" value="NAD(P)-binding Rossmann-like Domain"/>
    <property type="match status" value="1"/>
</dbReference>
<keyword evidence="4 11" id="KW-0658">Purine biosynthesis</keyword>
<feature type="binding site" evidence="11">
    <location>
        <position position="236"/>
    </location>
    <ligand>
        <name>NADP(+)</name>
        <dbReference type="ChEBI" id="CHEBI:58349"/>
    </ligand>
</feature>
<dbReference type="InterPro" id="IPR020630">
    <property type="entry name" value="THF_DH/CycHdrlase_cat_dom"/>
</dbReference>
<dbReference type="GO" id="GO:0004488">
    <property type="term" value="F:methylenetetrahydrofolate dehydrogenase (NADP+) activity"/>
    <property type="evidence" value="ECO:0007669"/>
    <property type="project" value="UniProtKB-UniRule"/>
</dbReference>
<evidence type="ECO:0000256" key="7">
    <source>
        <dbReference type="ARBA" id="ARBA00023002"/>
    </source>
</evidence>
<evidence type="ECO:0000256" key="10">
    <source>
        <dbReference type="ARBA" id="ARBA00023268"/>
    </source>
</evidence>
<keyword evidence="9 11" id="KW-0486">Methionine biosynthesis</keyword>
<dbReference type="GO" id="GO:0004477">
    <property type="term" value="F:methenyltetrahydrofolate cyclohydrolase activity"/>
    <property type="evidence" value="ECO:0007669"/>
    <property type="project" value="UniProtKB-UniRule"/>
</dbReference>
<keyword evidence="7 11" id="KW-0560">Oxidoreductase</keyword>
<dbReference type="InterPro" id="IPR046346">
    <property type="entry name" value="Aminoacid_DH-like_N_sf"/>
</dbReference>
<comment type="similarity">
    <text evidence="11">Belongs to the tetrahydrofolate dehydrogenase/cyclohydrolase family.</text>
</comment>
<dbReference type="SUPFAM" id="SSF51735">
    <property type="entry name" value="NAD(P)-binding Rossmann-fold domains"/>
    <property type="match status" value="1"/>
</dbReference>
<reference evidence="14 15" key="1">
    <citation type="journal article" date="2016" name="Nat. Commun.">
        <title>Thousands of microbial genomes shed light on interconnected biogeochemical processes in an aquifer system.</title>
        <authorList>
            <person name="Anantharaman K."/>
            <person name="Brown C.T."/>
            <person name="Hug L.A."/>
            <person name="Sharon I."/>
            <person name="Castelle C.J."/>
            <person name="Probst A.J."/>
            <person name="Thomas B.C."/>
            <person name="Singh A."/>
            <person name="Wilkins M.J."/>
            <person name="Karaoz U."/>
            <person name="Brodie E.L."/>
            <person name="Williams K.H."/>
            <person name="Hubbard S.S."/>
            <person name="Banfield J.F."/>
        </authorList>
    </citation>
    <scope>NUCLEOTIDE SEQUENCE [LARGE SCALE GENOMIC DNA]</scope>
</reference>
<dbReference type="Gene3D" id="3.40.50.10860">
    <property type="entry name" value="Leucine Dehydrogenase, chain A, domain 1"/>
    <property type="match status" value="1"/>
</dbReference>
<evidence type="ECO:0000256" key="2">
    <source>
        <dbReference type="ARBA" id="ARBA00011738"/>
    </source>
</evidence>
<dbReference type="GO" id="GO:0005829">
    <property type="term" value="C:cytosol"/>
    <property type="evidence" value="ECO:0007669"/>
    <property type="project" value="TreeGrafter"/>
</dbReference>
<dbReference type="SUPFAM" id="SSF53223">
    <property type="entry name" value="Aminoacid dehydrogenase-like, N-terminal domain"/>
    <property type="match status" value="1"/>
</dbReference>
<keyword evidence="5 11" id="KW-0378">Hydrolase</keyword>
<dbReference type="FunFam" id="3.40.50.10860:FF:000005">
    <property type="entry name" value="C-1-tetrahydrofolate synthase, cytoplasmic, putative"/>
    <property type="match status" value="1"/>
</dbReference>
<evidence type="ECO:0000256" key="5">
    <source>
        <dbReference type="ARBA" id="ARBA00022801"/>
    </source>
</evidence>
<dbReference type="GO" id="GO:0006164">
    <property type="term" value="P:purine nucleotide biosynthetic process"/>
    <property type="evidence" value="ECO:0007669"/>
    <property type="project" value="UniProtKB-KW"/>
</dbReference>
<comment type="catalytic activity">
    <reaction evidence="11">
        <text>(6R)-5,10-methylene-5,6,7,8-tetrahydrofolate + NADP(+) = (6R)-5,10-methenyltetrahydrofolate + NADPH</text>
        <dbReference type="Rhea" id="RHEA:22812"/>
        <dbReference type="ChEBI" id="CHEBI:15636"/>
        <dbReference type="ChEBI" id="CHEBI:57455"/>
        <dbReference type="ChEBI" id="CHEBI:57783"/>
        <dbReference type="ChEBI" id="CHEBI:58349"/>
        <dbReference type="EC" id="1.5.1.5"/>
    </reaction>
</comment>
<comment type="subunit">
    <text evidence="2 11">Homodimer.</text>
</comment>
<proteinExistence type="inferred from homology"/>
<feature type="domain" description="Tetrahydrofolate dehydrogenase/cyclohydrolase catalytic" evidence="12">
    <location>
        <begin position="10"/>
        <end position="125"/>
    </location>
</feature>
<dbReference type="GO" id="GO:0009086">
    <property type="term" value="P:methionine biosynthetic process"/>
    <property type="evidence" value="ECO:0007669"/>
    <property type="project" value="UniProtKB-KW"/>
</dbReference>
<dbReference type="Pfam" id="PF00763">
    <property type="entry name" value="THF_DHG_CYH"/>
    <property type="match status" value="1"/>
</dbReference>
<keyword evidence="6 11" id="KW-0521">NADP</keyword>
<evidence type="ECO:0000256" key="11">
    <source>
        <dbReference type="HAMAP-Rule" id="MF_01576"/>
    </source>
</evidence>
<dbReference type="AlphaFoldDB" id="A0A1G1YGK0"/>
<evidence type="ECO:0000313" key="15">
    <source>
        <dbReference type="Proteomes" id="UP000177310"/>
    </source>
</evidence>